<dbReference type="PROSITE" id="PS51257">
    <property type="entry name" value="PROKAR_LIPOPROTEIN"/>
    <property type="match status" value="1"/>
</dbReference>
<dbReference type="PANTHER" id="PTHR33619:SF3">
    <property type="entry name" value="POLYSACCHARIDE EXPORT PROTEIN GFCE-RELATED"/>
    <property type="match status" value="1"/>
</dbReference>
<feature type="domain" description="Polysaccharide export protein N-terminal" evidence="3">
    <location>
        <begin position="45"/>
        <end position="131"/>
    </location>
</feature>
<reference evidence="4" key="2">
    <citation type="submission" date="2023-04" db="EMBL/GenBank/DDBJ databases">
        <title>Paracnuella aquatica gen. nov., sp. nov., a member of the family Chitinophagaceae isolated from a hot spring.</title>
        <authorList>
            <person name="Wang C."/>
        </authorList>
    </citation>
    <scope>NUCLEOTIDE SEQUENCE</scope>
    <source>
        <strain evidence="4">LB-8</strain>
    </source>
</reference>
<keyword evidence="2" id="KW-1133">Transmembrane helix</keyword>
<evidence type="ECO:0000259" key="3">
    <source>
        <dbReference type="Pfam" id="PF02563"/>
    </source>
</evidence>
<keyword evidence="5" id="KW-1185">Reference proteome</keyword>
<gene>
    <name evidence="4" type="ORF">OCK74_19310</name>
</gene>
<dbReference type="InterPro" id="IPR003715">
    <property type="entry name" value="Poly_export_N"/>
</dbReference>
<dbReference type="AlphaFoldDB" id="A0A9X2XPM3"/>
<dbReference type="Pfam" id="PF02563">
    <property type="entry name" value="Poly_export"/>
    <property type="match status" value="1"/>
</dbReference>
<dbReference type="RefSeq" id="WP_279298718.1">
    <property type="nucleotide sequence ID" value="NZ_JAOTIF010000019.1"/>
</dbReference>
<comment type="caution">
    <text evidence="4">The sequence shown here is derived from an EMBL/GenBank/DDBJ whole genome shotgun (WGS) entry which is preliminary data.</text>
</comment>
<organism evidence="4 5">
    <name type="scientific">Paraflavisolibacter caeni</name>
    <dbReference type="NCBI Taxonomy" id="2982496"/>
    <lineage>
        <taxon>Bacteria</taxon>
        <taxon>Pseudomonadati</taxon>
        <taxon>Bacteroidota</taxon>
        <taxon>Chitinophagia</taxon>
        <taxon>Chitinophagales</taxon>
        <taxon>Chitinophagaceae</taxon>
        <taxon>Paraflavisolibacter</taxon>
    </lineage>
</organism>
<proteinExistence type="predicted"/>
<protein>
    <submittedName>
        <fullName evidence="4">Polysaccharide biosynthesis/export family protein</fullName>
    </submittedName>
</protein>
<keyword evidence="2" id="KW-0472">Membrane</keyword>
<evidence type="ECO:0000313" key="5">
    <source>
        <dbReference type="Proteomes" id="UP001155483"/>
    </source>
</evidence>
<dbReference type="Proteomes" id="UP001155483">
    <property type="component" value="Unassembled WGS sequence"/>
</dbReference>
<dbReference type="InterPro" id="IPR049712">
    <property type="entry name" value="Poly_export"/>
</dbReference>
<dbReference type="Gene3D" id="3.10.560.10">
    <property type="entry name" value="Outer membrane lipoprotein wza domain like"/>
    <property type="match status" value="1"/>
</dbReference>
<evidence type="ECO:0000256" key="1">
    <source>
        <dbReference type="ARBA" id="ARBA00022729"/>
    </source>
</evidence>
<accession>A0A9X2XPM3</accession>
<sequence length="253" mass="28034">MRFFSILAVICSLVFASCKTQKAVYNYLEDMKDTAVGKQFYIAEPVIQKNDQLSIQVYSASLDPQVDQLYNMNPGGGGQQLGYGYLVDQKGNLELPRLGKIHAEGLTKTQLGDTIKGRLTGQLNDPSVIIRFTNFRIIVIGEVGSPGVKTIPVENLTILEALAMAGDIRESGKKKEVKILRENNGKRQLGIVDVTNSKLFESPYYQLQQNDVVMVEKTRYSVQRAEQGRIMTQIGFGLTIISTIALLVSLVNK</sequence>
<feature type="transmembrane region" description="Helical" evidence="2">
    <location>
        <begin position="230"/>
        <end position="251"/>
    </location>
</feature>
<dbReference type="EMBL" id="JAOTIF010000019">
    <property type="protein sequence ID" value="MCU7551279.1"/>
    <property type="molecule type" value="Genomic_DNA"/>
</dbReference>
<keyword evidence="1" id="KW-0732">Signal</keyword>
<name>A0A9X2XPM3_9BACT</name>
<evidence type="ECO:0000313" key="4">
    <source>
        <dbReference type="EMBL" id="MCU7551279.1"/>
    </source>
</evidence>
<reference evidence="4" key="1">
    <citation type="submission" date="2022-09" db="EMBL/GenBank/DDBJ databases">
        <authorList>
            <person name="Yuan C."/>
            <person name="Ke Z."/>
        </authorList>
    </citation>
    <scope>NUCLEOTIDE SEQUENCE</scope>
    <source>
        <strain evidence="4">LB-8</strain>
    </source>
</reference>
<dbReference type="GO" id="GO:0015159">
    <property type="term" value="F:polysaccharide transmembrane transporter activity"/>
    <property type="evidence" value="ECO:0007669"/>
    <property type="project" value="InterPro"/>
</dbReference>
<dbReference type="PANTHER" id="PTHR33619">
    <property type="entry name" value="POLYSACCHARIDE EXPORT PROTEIN GFCE-RELATED"/>
    <property type="match status" value="1"/>
</dbReference>
<evidence type="ECO:0000256" key="2">
    <source>
        <dbReference type="SAM" id="Phobius"/>
    </source>
</evidence>
<keyword evidence="2" id="KW-0812">Transmembrane</keyword>